<keyword evidence="1" id="KW-0677">Repeat</keyword>
<sequence>MAGPNGHPSGGIGESVFVKARDQFLTSLLPNEKALFATCDSAEQLIKDIQSLPSVTKNSALRRSVRNLDSFGKNLSPYFDAIGWIVQSHPEFAAVGWGAFKLVLQIASNYTSFFEKLLRTLNRLAAAFPPYTRLAKYHHDEAPAEHMSAGIYHGISHLYDALFRFLHQVLRVFRRKDGTPKGALSVAMSIAWKPFSLWFSDLLEDIDLHRKVVNAQIDIFICVELQTIATKLENNQTILEESQTIAEKNQSILRQTLEQMMKKQERNAQEAPTESRANIISRLRQWIHAPEFALEFENALATREEGTAEWLFTDRAFASWRSRNAAGGTFWVKDMVLWVHGNPGSGKTVLAASTLEELRSDPDANVCYFFFRANDTDYERPEHAYRSILAQTLQFHRHDPRILDKFTFVLEEQSSGQSEVSAREALDLIKLCAADGFIQYILLDGLDECVDCLKLARLSSGLPAALCESPTKLILFGRPHLEFQPLLSQCTAVGVHNANSGDIEILIHRRLECFLDDGLLPTDADVADLCRILHTGADSMILWAHLMLEFLVSHALTASKRMDIIRSVAMPEGLDKMYDRIIEHLMDKASVERQLSVWLLMWLSFSGRPLSATELPITTMLMDPEKSVMAVDFTNFERTVISTCSSLVEGSQMLDPVHQKIVPCYRLVHLSLAEYFQTRGTKAIQQFMVSPLDAHRTLARCCLQYLCHLGPVRCYEGTNGQSLESTLFDEQFPLCSYASLYWIYHLREVEAMMEKEQKISVQTAFTHVSIPQNDPLRYLGELFGRSENLLGYIQAKYTFRPTSGEQHLMKEWAERALLRYIKSGQCAEVTRILQDLCEFVAYLDLLDCEWGSKLTLSPSLIWHEVTGLTPCRLIAHVTTKLYPVAASNERQPDLSTEPLSQISEVNKEQTRLSILTIWPSRAYEEQIATTHGSPAVVSQLCSGWMAHYELWRIEERPERIACIDVPLDEEDIWRQCCHSLSYVVTEKGTQEWRLQFPVAISPCLHKFAILRTIFAVEATEAKTGVILRRGKLPLELYKMVRSAWPPDNPRPTDLNPGFERPSYGMDTYMYWLAFDPSGDLLFFIDRIPRHVVNIGCFHISALSHTIDFCPTAPMSAFSDNLYQQSSLEINITRPAFHPNHCLIAFYWGSTAYLWSYKDESCDFPRGLLAVSELSNEDKNQKLWKAYEGTGGAESICFSGDGNYLVLQVPFTVDPVVIPIPDRVLSNSEPLPQFLEGKIGNQSDSTSNRHMPSEESRMDIAIRSKSPTTIGGDVNIGALTGGKNSTIRSTTSTANINVELQLSHKDVHTGASRQASIQLLQLPTSWAALSALKASVRMHPTKQDLIRIILRQAQRPWYSLSEAQKRKAPAVVDRQLSDVKRQAFTIVSQVEPRSLRFEASGRTDADVDEKVQTEE</sequence>
<dbReference type="Proteomes" id="UP000800094">
    <property type="component" value="Unassembled WGS sequence"/>
</dbReference>
<gene>
    <name evidence="5" type="ORF">BU26DRAFT_515758</name>
</gene>
<name>A0A6A6ISD4_9PLEO</name>
<accession>A0A6A6ISD4</accession>
<keyword evidence="6" id="KW-1185">Reference proteome</keyword>
<dbReference type="PANTHER" id="PTHR10039">
    <property type="entry name" value="AMELOGENIN"/>
    <property type="match status" value="1"/>
</dbReference>
<dbReference type="OrthoDB" id="3791308at2759"/>
<dbReference type="GeneID" id="54581486"/>
<reference evidence="5" key="1">
    <citation type="journal article" date="2020" name="Stud. Mycol.">
        <title>101 Dothideomycetes genomes: a test case for predicting lifestyles and emergence of pathogens.</title>
        <authorList>
            <person name="Haridas S."/>
            <person name="Albert R."/>
            <person name="Binder M."/>
            <person name="Bloem J."/>
            <person name="Labutti K."/>
            <person name="Salamov A."/>
            <person name="Andreopoulos B."/>
            <person name="Baker S."/>
            <person name="Barry K."/>
            <person name="Bills G."/>
            <person name="Bluhm B."/>
            <person name="Cannon C."/>
            <person name="Castanera R."/>
            <person name="Culley D."/>
            <person name="Daum C."/>
            <person name="Ezra D."/>
            <person name="Gonzalez J."/>
            <person name="Henrissat B."/>
            <person name="Kuo A."/>
            <person name="Liang C."/>
            <person name="Lipzen A."/>
            <person name="Lutzoni F."/>
            <person name="Magnuson J."/>
            <person name="Mondo S."/>
            <person name="Nolan M."/>
            <person name="Ohm R."/>
            <person name="Pangilinan J."/>
            <person name="Park H.-J."/>
            <person name="Ramirez L."/>
            <person name="Alfaro M."/>
            <person name="Sun H."/>
            <person name="Tritt A."/>
            <person name="Yoshinaga Y."/>
            <person name="Zwiers L.-H."/>
            <person name="Turgeon B."/>
            <person name="Goodwin S."/>
            <person name="Spatafora J."/>
            <person name="Crous P."/>
            <person name="Grigoriev I."/>
        </authorList>
    </citation>
    <scope>NUCLEOTIDE SEQUENCE</scope>
    <source>
        <strain evidence="5">CBS 122368</strain>
    </source>
</reference>
<feature type="domain" description="DUF7708" evidence="3">
    <location>
        <begin position="68"/>
        <end position="215"/>
    </location>
</feature>
<dbReference type="PANTHER" id="PTHR10039:SF15">
    <property type="entry name" value="NACHT DOMAIN-CONTAINING PROTEIN"/>
    <property type="match status" value="1"/>
</dbReference>
<dbReference type="EMBL" id="ML987191">
    <property type="protein sequence ID" value="KAF2253401.1"/>
    <property type="molecule type" value="Genomic_DNA"/>
</dbReference>
<dbReference type="SUPFAM" id="SSF101908">
    <property type="entry name" value="Putative isomerase YbhE"/>
    <property type="match status" value="1"/>
</dbReference>
<feature type="compositionally biased region" description="Polar residues" evidence="2">
    <location>
        <begin position="1239"/>
        <end position="1249"/>
    </location>
</feature>
<organism evidence="5 6">
    <name type="scientific">Trematosphaeria pertusa</name>
    <dbReference type="NCBI Taxonomy" id="390896"/>
    <lineage>
        <taxon>Eukaryota</taxon>
        <taxon>Fungi</taxon>
        <taxon>Dikarya</taxon>
        <taxon>Ascomycota</taxon>
        <taxon>Pezizomycotina</taxon>
        <taxon>Dothideomycetes</taxon>
        <taxon>Pleosporomycetidae</taxon>
        <taxon>Pleosporales</taxon>
        <taxon>Massarineae</taxon>
        <taxon>Trematosphaeriaceae</taxon>
        <taxon>Trematosphaeria</taxon>
    </lineage>
</organism>
<dbReference type="InterPro" id="IPR056125">
    <property type="entry name" value="DUF7708"/>
</dbReference>
<protein>
    <submittedName>
        <fullName evidence="5">Uncharacterized protein</fullName>
    </submittedName>
</protein>
<feature type="domain" description="Nephrocystin 3-like N-terminal" evidence="4">
    <location>
        <begin position="306"/>
        <end position="462"/>
    </location>
</feature>
<feature type="region of interest" description="Disordered" evidence="2">
    <location>
        <begin position="1234"/>
        <end position="1254"/>
    </location>
</feature>
<evidence type="ECO:0000256" key="2">
    <source>
        <dbReference type="SAM" id="MobiDB-lite"/>
    </source>
</evidence>
<dbReference type="SUPFAM" id="SSF52540">
    <property type="entry name" value="P-loop containing nucleoside triphosphate hydrolases"/>
    <property type="match status" value="1"/>
</dbReference>
<evidence type="ECO:0000259" key="3">
    <source>
        <dbReference type="Pfam" id="PF24809"/>
    </source>
</evidence>
<proteinExistence type="predicted"/>
<dbReference type="Pfam" id="PF24809">
    <property type="entry name" value="DUF7708"/>
    <property type="match status" value="1"/>
</dbReference>
<evidence type="ECO:0000313" key="5">
    <source>
        <dbReference type="EMBL" id="KAF2253401.1"/>
    </source>
</evidence>
<dbReference type="Gene3D" id="3.40.50.300">
    <property type="entry name" value="P-loop containing nucleotide triphosphate hydrolases"/>
    <property type="match status" value="1"/>
</dbReference>
<dbReference type="RefSeq" id="XP_033688405.1">
    <property type="nucleotide sequence ID" value="XM_033828156.1"/>
</dbReference>
<evidence type="ECO:0000256" key="1">
    <source>
        <dbReference type="ARBA" id="ARBA00022737"/>
    </source>
</evidence>
<evidence type="ECO:0000313" key="6">
    <source>
        <dbReference type="Proteomes" id="UP000800094"/>
    </source>
</evidence>
<dbReference type="InterPro" id="IPR056884">
    <property type="entry name" value="NPHP3-like_N"/>
</dbReference>
<evidence type="ECO:0000259" key="4">
    <source>
        <dbReference type="Pfam" id="PF24883"/>
    </source>
</evidence>
<dbReference type="Pfam" id="PF24883">
    <property type="entry name" value="NPHP3_N"/>
    <property type="match status" value="1"/>
</dbReference>
<dbReference type="InterPro" id="IPR027417">
    <property type="entry name" value="P-loop_NTPase"/>
</dbReference>